<reference evidence="3 4" key="1">
    <citation type="submission" date="2020-03" db="EMBL/GenBank/DDBJ databases">
        <title>Genomic Encyclopedia of Type Strains, Phase IV (KMG-IV): sequencing the most valuable type-strain genomes for metagenomic binning, comparative biology and taxonomic classification.</title>
        <authorList>
            <person name="Goeker M."/>
        </authorList>
    </citation>
    <scope>NUCLEOTIDE SEQUENCE [LARGE SCALE GENOMIC DNA]</scope>
    <source>
        <strain evidence="3 4">DSM 105096</strain>
    </source>
</reference>
<dbReference type="Pfam" id="PF00535">
    <property type="entry name" value="Glycos_transf_2"/>
    <property type="match status" value="1"/>
</dbReference>
<organism evidence="3 4">
    <name type="scientific">Neolewinella antarctica</name>
    <dbReference type="NCBI Taxonomy" id="442734"/>
    <lineage>
        <taxon>Bacteria</taxon>
        <taxon>Pseudomonadati</taxon>
        <taxon>Bacteroidota</taxon>
        <taxon>Saprospiria</taxon>
        <taxon>Saprospirales</taxon>
        <taxon>Lewinellaceae</taxon>
        <taxon>Neolewinella</taxon>
    </lineage>
</organism>
<evidence type="ECO:0000259" key="2">
    <source>
        <dbReference type="Pfam" id="PF00535"/>
    </source>
</evidence>
<feature type="domain" description="Glycosyltransferase 2-like" evidence="2">
    <location>
        <begin position="41"/>
        <end position="138"/>
    </location>
</feature>
<dbReference type="PANTHER" id="PTHR43685:SF2">
    <property type="entry name" value="GLYCOSYLTRANSFERASE 2-LIKE DOMAIN-CONTAINING PROTEIN"/>
    <property type="match status" value="1"/>
</dbReference>
<sequence length="376" mass="41868">MLTILFTLTAAIQLLFWGSCFRTAYRERWRTPPVVATHPASVIVCFRNEVDNLAACVRGILAQEYPPGFELILVDDNSTDGSTELARTLERGDDRVRVLYPGRTRPGKKDALAYGIAQAKHERLVLTDADCIPASRWWLWGIAGRLYGKTELLLGVSPYRAEIGAGLLARWQQFESVYVSLKYLSFSHRGLPYMGVGRNLAYTKSFFNRAEGFAGHTDLASGDDDLLVSSAATVVGTAVVVEPETWTYSAPQPNWEKYFLQRARHQSTGGRYPLEVSVLLTVLAASHGFFYVLGALMLWYGEVQLVAYCYCIRLLAITYACAPAYYPEALLGEDVDAGLGWKIWGKLLANVAFFDVWVGPMYLYLAVVGLVGKKSW</sequence>
<name>A0ABX0XDV9_9BACT</name>
<keyword evidence="1" id="KW-0812">Transmembrane</keyword>
<keyword evidence="4" id="KW-1185">Reference proteome</keyword>
<dbReference type="SUPFAM" id="SSF53448">
    <property type="entry name" value="Nucleotide-diphospho-sugar transferases"/>
    <property type="match status" value="1"/>
</dbReference>
<dbReference type="EMBL" id="JAATJH010000004">
    <property type="protein sequence ID" value="NJC27111.1"/>
    <property type="molecule type" value="Genomic_DNA"/>
</dbReference>
<feature type="transmembrane region" description="Helical" evidence="1">
    <location>
        <begin position="307"/>
        <end position="327"/>
    </location>
</feature>
<comment type="caution">
    <text evidence="3">The sequence shown here is derived from an EMBL/GenBank/DDBJ whole genome shotgun (WGS) entry which is preliminary data.</text>
</comment>
<dbReference type="InterPro" id="IPR029044">
    <property type="entry name" value="Nucleotide-diphossugar_trans"/>
</dbReference>
<evidence type="ECO:0000256" key="1">
    <source>
        <dbReference type="SAM" id="Phobius"/>
    </source>
</evidence>
<accession>A0ABX0XDV9</accession>
<evidence type="ECO:0000313" key="3">
    <source>
        <dbReference type="EMBL" id="NJC27111.1"/>
    </source>
</evidence>
<evidence type="ECO:0000313" key="4">
    <source>
        <dbReference type="Proteomes" id="UP000770785"/>
    </source>
</evidence>
<keyword evidence="1" id="KW-0472">Membrane</keyword>
<dbReference type="Proteomes" id="UP000770785">
    <property type="component" value="Unassembled WGS sequence"/>
</dbReference>
<gene>
    <name evidence="3" type="ORF">GGR27_002624</name>
</gene>
<feature type="transmembrane region" description="Helical" evidence="1">
    <location>
        <begin position="347"/>
        <end position="371"/>
    </location>
</feature>
<feature type="transmembrane region" description="Helical" evidence="1">
    <location>
        <begin position="276"/>
        <end position="300"/>
    </location>
</feature>
<keyword evidence="1" id="KW-1133">Transmembrane helix</keyword>
<protein>
    <submittedName>
        <fullName evidence="3">Glycosyltransferase involved in cell wall biosynthesis</fullName>
    </submittedName>
</protein>
<dbReference type="PANTHER" id="PTHR43685">
    <property type="entry name" value="GLYCOSYLTRANSFERASE"/>
    <property type="match status" value="1"/>
</dbReference>
<dbReference type="RefSeq" id="WP_168037922.1">
    <property type="nucleotide sequence ID" value="NZ_JAATJH010000004.1"/>
</dbReference>
<dbReference type="InterPro" id="IPR050834">
    <property type="entry name" value="Glycosyltransf_2"/>
</dbReference>
<dbReference type="InterPro" id="IPR001173">
    <property type="entry name" value="Glyco_trans_2-like"/>
</dbReference>
<proteinExistence type="predicted"/>
<dbReference type="Gene3D" id="3.90.550.10">
    <property type="entry name" value="Spore Coat Polysaccharide Biosynthesis Protein SpsA, Chain A"/>
    <property type="match status" value="1"/>
</dbReference>